<dbReference type="InterPro" id="IPR007757">
    <property type="entry name" value="MT-A70-like"/>
</dbReference>
<dbReference type="RefSeq" id="XP_022319132.1">
    <property type="nucleotide sequence ID" value="XM_022463424.1"/>
</dbReference>
<reference evidence="4" key="1">
    <citation type="submission" date="2025-08" db="UniProtKB">
        <authorList>
            <consortium name="RefSeq"/>
        </authorList>
    </citation>
    <scope>IDENTIFICATION</scope>
    <source>
        <tissue evidence="4">Whole sample</tissue>
    </source>
</reference>
<dbReference type="SUPFAM" id="SSF53335">
    <property type="entry name" value="S-adenosyl-L-methionine-dependent methyltransferases"/>
    <property type="match status" value="1"/>
</dbReference>
<dbReference type="PANTHER" id="PTHR12829">
    <property type="entry name" value="N6-ADENOSINE-METHYLTRANSFERASE"/>
    <property type="match status" value="1"/>
</dbReference>
<dbReference type="GO" id="GO:0005634">
    <property type="term" value="C:nucleus"/>
    <property type="evidence" value="ECO:0007669"/>
    <property type="project" value="TreeGrafter"/>
</dbReference>
<evidence type="ECO:0000313" key="4">
    <source>
        <dbReference type="RefSeq" id="XP_022319132.1"/>
    </source>
</evidence>
<feature type="compositionally biased region" description="Basic residues" evidence="2">
    <location>
        <begin position="66"/>
        <end position="76"/>
    </location>
</feature>
<dbReference type="AlphaFoldDB" id="A0A8B8CTF2"/>
<comment type="similarity">
    <text evidence="1">Belongs to the MT-A70-like family.</text>
</comment>
<dbReference type="PROSITE" id="PS51143">
    <property type="entry name" value="MT_A70"/>
    <property type="match status" value="1"/>
</dbReference>
<proteinExistence type="inferred from homology"/>
<evidence type="ECO:0000256" key="2">
    <source>
        <dbReference type="SAM" id="MobiDB-lite"/>
    </source>
</evidence>
<gene>
    <name evidence="4" type="primary">LOC111121926</name>
</gene>
<dbReference type="PANTHER" id="PTHR12829:SF4">
    <property type="entry name" value="N(6)-ADENINE-SPECIFIC METHYLTRANSFERASE METTL4"/>
    <property type="match status" value="1"/>
</dbReference>
<dbReference type="GO" id="GO:0008168">
    <property type="term" value="F:methyltransferase activity"/>
    <property type="evidence" value="ECO:0007669"/>
    <property type="project" value="InterPro"/>
</dbReference>
<dbReference type="OrthoDB" id="61116at2759"/>
<dbReference type="KEGG" id="cvn:111121926"/>
<dbReference type="GO" id="GO:0032259">
    <property type="term" value="P:methylation"/>
    <property type="evidence" value="ECO:0007669"/>
    <property type="project" value="InterPro"/>
</dbReference>
<name>A0A8B8CTF2_CRAVI</name>
<sequence length="488" mass="55403">MAVLLNTDQGALIDHALLLKRVYSNVEIDSKQSGSYLLKTNLFKIDRPFKMDSQVLAEQTAEGKGIPRRNRKRKRKSELNVGEVEAQLYHSEIVQRVLGIHTDLISKAKEAGYIQEEREHSHSSPGDVKGQTNDSVAGGGHPPVSKFSELDNNSAARDAARIRVGDTSLIDVCQAIAPPDNVSSTSREMSQKLNLSECVNTVISNDWDNPRLCEIGKESYIIPQKATFLLSDFKYHHIIYPTADMDKFDLIVLDPPWQNKSVKRKKMYGSLRDEDLLDISLEDLAAPGCLVVVWVTNRMKHIKFVKDTLFPKWSVAPAAEWQWLKITKYGKMIYDISSNHKKPYEILLMGHFEGSIQQGGLRNLCSAEGKRKKSESFETLGTTDKILTKKDSCELTNANFKSSNEADELTNVYEGRELRSLPCSYVIMSVPCALHSVKPPLDEVLKRYLKENPRCLELFARNMWPNWTSWGNEVYVLLHQHVDFYDLQ</sequence>
<dbReference type="PROSITE" id="PS00092">
    <property type="entry name" value="N6_MTASE"/>
    <property type="match status" value="1"/>
</dbReference>
<evidence type="ECO:0000313" key="3">
    <source>
        <dbReference type="Proteomes" id="UP000694844"/>
    </source>
</evidence>
<dbReference type="Proteomes" id="UP000694844">
    <property type="component" value="Chromosome 2"/>
</dbReference>
<dbReference type="InterPro" id="IPR002052">
    <property type="entry name" value="DNA_methylase_N6_adenine_CS"/>
</dbReference>
<keyword evidence="3" id="KW-1185">Reference proteome</keyword>
<dbReference type="GO" id="GO:0003676">
    <property type="term" value="F:nucleic acid binding"/>
    <property type="evidence" value="ECO:0007669"/>
    <property type="project" value="InterPro"/>
</dbReference>
<feature type="region of interest" description="Disordered" evidence="2">
    <location>
        <begin position="56"/>
        <end position="78"/>
    </location>
</feature>
<organism evidence="3 4">
    <name type="scientific">Crassostrea virginica</name>
    <name type="common">Eastern oyster</name>
    <dbReference type="NCBI Taxonomy" id="6565"/>
    <lineage>
        <taxon>Eukaryota</taxon>
        <taxon>Metazoa</taxon>
        <taxon>Spiralia</taxon>
        <taxon>Lophotrochozoa</taxon>
        <taxon>Mollusca</taxon>
        <taxon>Bivalvia</taxon>
        <taxon>Autobranchia</taxon>
        <taxon>Pteriomorphia</taxon>
        <taxon>Ostreida</taxon>
        <taxon>Ostreoidea</taxon>
        <taxon>Ostreidae</taxon>
        <taxon>Crassostrea</taxon>
    </lineage>
</organism>
<evidence type="ECO:0000256" key="1">
    <source>
        <dbReference type="PROSITE-ProRule" id="PRU00489"/>
    </source>
</evidence>
<protein>
    <submittedName>
        <fullName evidence="4">Methyltransferase-like protein 4 isoform X1</fullName>
    </submittedName>
</protein>
<dbReference type="InterPro" id="IPR029063">
    <property type="entry name" value="SAM-dependent_MTases_sf"/>
</dbReference>
<dbReference type="GeneID" id="111121926"/>
<accession>A0A8B8CTF2</accession>
<dbReference type="Pfam" id="PF05063">
    <property type="entry name" value="MT-A70"/>
    <property type="match status" value="2"/>
</dbReference>
<feature type="region of interest" description="Disordered" evidence="2">
    <location>
        <begin position="115"/>
        <end position="150"/>
    </location>
</feature>